<dbReference type="RefSeq" id="WP_163968107.1">
    <property type="nucleotide sequence ID" value="NZ_JAAIVB010000078.1"/>
</dbReference>
<evidence type="ECO:0000313" key="3">
    <source>
        <dbReference type="EMBL" id="NEX64199.1"/>
    </source>
</evidence>
<feature type="transmembrane region" description="Helical" evidence="2">
    <location>
        <begin position="6"/>
        <end position="27"/>
    </location>
</feature>
<evidence type="ECO:0000256" key="1">
    <source>
        <dbReference type="SAM" id="MobiDB-lite"/>
    </source>
</evidence>
<keyword evidence="2" id="KW-0472">Membrane</keyword>
<reference evidence="3 4" key="1">
    <citation type="submission" date="2020-02" db="EMBL/GenBank/DDBJ databases">
        <authorList>
            <person name="Kim M.K."/>
        </authorList>
    </citation>
    <scope>NUCLEOTIDE SEQUENCE [LARGE SCALE GENOMIC DNA]</scope>
    <source>
        <strain evidence="3 4">17J57-3</strain>
    </source>
</reference>
<dbReference type="SUPFAM" id="SSF47162">
    <property type="entry name" value="Apolipoprotein"/>
    <property type="match status" value="1"/>
</dbReference>
<keyword evidence="2" id="KW-0812">Transmembrane</keyword>
<feature type="compositionally biased region" description="Polar residues" evidence="1">
    <location>
        <begin position="215"/>
        <end position="231"/>
    </location>
</feature>
<feature type="compositionally biased region" description="Polar residues" evidence="1">
    <location>
        <begin position="188"/>
        <end position="203"/>
    </location>
</feature>
<dbReference type="AlphaFoldDB" id="A0A6B3SZK4"/>
<feature type="region of interest" description="Disordered" evidence="1">
    <location>
        <begin position="102"/>
        <end position="122"/>
    </location>
</feature>
<keyword evidence="4" id="KW-1185">Reference proteome</keyword>
<dbReference type="Gene3D" id="1.20.120.20">
    <property type="entry name" value="Apolipoprotein"/>
    <property type="match status" value="1"/>
</dbReference>
<feature type="region of interest" description="Disordered" evidence="1">
    <location>
        <begin position="178"/>
        <end position="231"/>
    </location>
</feature>
<dbReference type="EMBL" id="JAAIVB010000078">
    <property type="protein sequence ID" value="NEX64199.1"/>
    <property type="molecule type" value="Genomic_DNA"/>
</dbReference>
<keyword evidence="2" id="KW-1133">Transmembrane helix</keyword>
<accession>A0A6B3SZK4</accession>
<name>A0A6B3SZK4_9BURK</name>
<keyword evidence="3" id="KW-0449">Lipoprotein</keyword>
<gene>
    <name evidence="3" type="ORF">G3574_24215</name>
</gene>
<evidence type="ECO:0000313" key="4">
    <source>
        <dbReference type="Proteomes" id="UP000482155"/>
    </source>
</evidence>
<feature type="compositionally biased region" description="Basic and acidic residues" evidence="1">
    <location>
        <begin position="102"/>
        <end position="121"/>
    </location>
</feature>
<proteinExistence type="predicted"/>
<evidence type="ECO:0000256" key="2">
    <source>
        <dbReference type="SAM" id="Phobius"/>
    </source>
</evidence>
<comment type="caution">
    <text evidence="3">The sequence shown here is derived from an EMBL/GenBank/DDBJ whole genome shotgun (WGS) entry which is preliminary data.</text>
</comment>
<dbReference type="Proteomes" id="UP000482155">
    <property type="component" value="Unassembled WGS sequence"/>
</dbReference>
<organism evidence="3 4">
    <name type="scientific">Noviherbaspirillum galbum</name>
    <dbReference type="NCBI Taxonomy" id="2709383"/>
    <lineage>
        <taxon>Bacteria</taxon>
        <taxon>Pseudomonadati</taxon>
        <taxon>Pseudomonadota</taxon>
        <taxon>Betaproteobacteria</taxon>
        <taxon>Burkholderiales</taxon>
        <taxon>Oxalobacteraceae</taxon>
        <taxon>Noviherbaspirillum</taxon>
    </lineage>
</organism>
<sequence>MERNNFDASTFGWLLGSAALGALAMFLTDPERGQARRAVATEKLSDVLTDTRDYLGAKTSDLSDRFRDTTSDLSDRLRDTTSELTDRVKSTTNELSGRIKSRTDDVRDRVSDRSRELRAETDSAPLRSSIRLGSESYFEKAANRELWMIGGAILGAIGMYLADPDMGAHRRTSATNRLRNMTPGMGTDNFSSGYGSDDNTGSYASGGGVAGTGSFADNDQPQGSDTSPTRH</sequence>
<protein>
    <submittedName>
        <fullName evidence="3">Apolipoprotein A1/A4/E family protein</fullName>
    </submittedName>
</protein>